<comment type="caution">
    <text evidence="2">The sequence shown here is derived from an EMBL/GenBank/DDBJ whole genome shotgun (WGS) entry which is preliminary data.</text>
</comment>
<gene>
    <name evidence="2" type="ORF">A1O7_06402</name>
</gene>
<feature type="region of interest" description="Disordered" evidence="1">
    <location>
        <begin position="1"/>
        <end position="36"/>
    </location>
</feature>
<dbReference type="EMBL" id="AMGW01000004">
    <property type="protein sequence ID" value="EXJ58971.1"/>
    <property type="molecule type" value="Genomic_DNA"/>
</dbReference>
<organism evidence="2 3">
    <name type="scientific">Cladophialophora yegresii CBS 114405</name>
    <dbReference type="NCBI Taxonomy" id="1182544"/>
    <lineage>
        <taxon>Eukaryota</taxon>
        <taxon>Fungi</taxon>
        <taxon>Dikarya</taxon>
        <taxon>Ascomycota</taxon>
        <taxon>Pezizomycotina</taxon>
        <taxon>Eurotiomycetes</taxon>
        <taxon>Chaetothyriomycetidae</taxon>
        <taxon>Chaetothyriales</taxon>
        <taxon>Herpotrichiellaceae</taxon>
        <taxon>Cladophialophora</taxon>
    </lineage>
</organism>
<keyword evidence="3" id="KW-1185">Reference proteome</keyword>
<protein>
    <submittedName>
        <fullName evidence="2">Uncharacterized protein</fullName>
    </submittedName>
</protein>
<dbReference type="AlphaFoldDB" id="W9W355"/>
<dbReference type="VEuPathDB" id="FungiDB:A1O7_06402"/>
<feature type="compositionally biased region" description="Polar residues" evidence="1">
    <location>
        <begin position="1"/>
        <end position="12"/>
    </location>
</feature>
<dbReference type="RefSeq" id="XP_007758594.1">
    <property type="nucleotide sequence ID" value="XM_007760404.1"/>
</dbReference>
<dbReference type="OrthoDB" id="4136758at2759"/>
<dbReference type="GeneID" id="19180979"/>
<name>W9W355_9EURO</name>
<dbReference type="Proteomes" id="UP000019473">
    <property type="component" value="Unassembled WGS sequence"/>
</dbReference>
<dbReference type="HOGENOM" id="CLU_2722012_0_0_1"/>
<evidence type="ECO:0000313" key="2">
    <source>
        <dbReference type="EMBL" id="EXJ58971.1"/>
    </source>
</evidence>
<accession>W9W355</accession>
<feature type="compositionally biased region" description="Basic and acidic residues" evidence="1">
    <location>
        <begin position="13"/>
        <end position="36"/>
    </location>
</feature>
<reference evidence="2 3" key="1">
    <citation type="submission" date="2013-03" db="EMBL/GenBank/DDBJ databases">
        <title>The Genome Sequence of Cladophialophora yegresii CBS 114405.</title>
        <authorList>
            <consortium name="The Broad Institute Genomics Platform"/>
            <person name="Cuomo C."/>
            <person name="de Hoog S."/>
            <person name="Gorbushina A."/>
            <person name="Walker B."/>
            <person name="Young S.K."/>
            <person name="Zeng Q."/>
            <person name="Gargeya S."/>
            <person name="Fitzgerald M."/>
            <person name="Haas B."/>
            <person name="Abouelleil A."/>
            <person name="Allen A.W."/>
            <person name="Alvarado L."/>
            <person name="Arachchi H.M."/>
            <person name="Berlin A.M."/>
            <person name="Chapman S.B."/>
            <person name="Gainer-Dewar J."/>
            <person name="Goldberg J."/>
            <person name="Griggs A."/>
            <person name="Gujja S."/>
            <person name="Hansen M."/>
            <person name="Howarth C."/>
            <person name="Imamovic A."/>
            <person name="Ireland A."/>
            <person name="Larimer J."/>
            <person name="McCowan C."/>
            <person name="Murphy C."/>
            <person name="Pearson M."/>
            <person name="Poon T.W."/>
            <person name="Priest M."/>
            <person name="Roberts A."/>
            <person name="Saif S."/>
            <person name="Shea T."/>
            <person name="Sisk P."/>
            <person name="Sykes S."/>
            <person name="Wortman J."/>
            <person name="Nusbaum C."/>
            <person name="Birren B."/>
        </authorList>
    </citation>
    <scope>NUCLEOTIDE SEQUENCE [LARGE SCALE GENOMIC DNA]</scope>
    <source>
        <strain evidence="2 3">CBS 114405</strain>
    </source>
</reference>
<evidence type="ECO:0000256" key="1">
    <source>
        <dbReference type="SAM" id="MobiDB-lite"/>
    </source>
</evidence>
<evidence type="ECO:0000313" key="3">
    <source>
        <dbReference type="Proteomes" id="UP000019473"/>
    </source>
</evidence>
<sequence>MSTSHGSPSTRDATTELKTSDTYHPSDARRLDQKDTSRALLEYTVYLGRCIAGANGKPTNTSGPGSKRK</sequence>
<proteinExistence type="predicted"/>